<evidence type="ECO:0000256" key="1">
    <source>
        <dbReference type="SAM" id="MobiDB-lite"/>
    </source>
</evidence>
<name>J0CV29_AURST</name>
<dbReference type="InParanoid" id="J0CV29"/>
<evidence type="ECO:0000313" key="2">
    <source>
        <dbReference type="EMBL" id="EJD34254.1"/>
    </source>
</evidence>
<dbReference type="AlphaFoldDB" id="J0CV29"/>
<feature type="compositionally biased region" description="Basic residues" evidence="1">
    <location>
        <begin position="43"/>
        <end position="54"/>
    </location>
</feature>
<protein>
    <submittedName>
        <fullName evidence="2">Uncharacterized protein</fullName>
    </submittedName>
</protein>
<evidence type="ECO:0000313" key="3">
    <source>
        <dbReference type="Proteomes" id="UP000006514"/>
    </source>
</evidence>
<feature type="compositionally biased region" description="Polar residues" evidence="1">
    <location>
        <begin position="1"/>
        <end position="13"/>
    </location>
</feature>
<proteinExistence type="predicted"/>
<gene>
    <name evidence="2" type="ORF">AURDEDRAFT_131266</name>
</gene>
<dbReference type="KEGG" id="adl:AURDEDRAFT_131266"/>
<dbReference type="Proteomes" id="UP000006514">
    <property type="component" value="Unassembled WGS sequence"/>
</dbReference>
<feature type="region of interest" description="Disordered" evidence="1">
    <location>
        <begin position="1"/>
        <end position="69"/>
    </location>
</feature>
<sequence length="335" mass="37141">MVAHTRSSTTPSSRLDDQRAKHVSASHRPSNLGYEPQQDRTGRRQSTRTAKRRGNSAAGALRDNSTSTTQADAIDRAVPQLDLQDTDNTLNTTLPLTRPRYESSWRSTRLSGVLPPDTSPDAGFTRTAAVHVNITGDRPSTAAPILTDNPDEALAHPMPIVIRDNGRNIQGSSSRRVLLSGREAKYPHGHPFQSVLDRIAELRQGGHSLKTQSVVSEASQAPPSPLMAEKIAKRIFNLSERHSRPPSADITVESLPHHDNGVIEKDASPVPQSISGPEDISTIRGGQIRCPDCHRWMKEQSYEKHMKTQCYYARGTREDSKYWFYEQIPNQDACD</sequence>
<keyword evidence="3" id="KW-1185">Reference proteome</keyword>
<reference evidence="3" key="1">
    <citation type="journal article" date="2012" name="Science">
        <title>The Paleozoic origin of enzymatic lignin decomposition reconstructed from 31 fungal genomes.</title>
        <authorList>
            <person name="Floudas D."/>
            <person name="Binder M."/>
            <person name="Riley R."/>
            <person name="Barry K."/>
            <person name="Blanchette R.A."/>
            <person name="Henrissat B."/>
            <person name="Martinez A.T."/>
            <person name="Otillar R."/>
            <person name="Spatafora J.W."/>
            <person name="Yadav J.S."/>
            <person name="Aerts A."/>
            <person name="Benoit I."/>
            <person name="Boyd A."/>
            <person name="Carlson A."/>
            <person name="Copeland A."/>
            <person name="Coutinho P.M."/>
            <person name="de Vries R.P."/>
            <person name="Ferreira P."/>
            <person name="Findley K."/>
            <person name="Foster B."/>
            <person name="Gaskell J."/>
            <person name="Glotzer D."/>
            <person name="Gorecki P."/>
            <person name="Heitman J."/>
            <person name="Hesse C."/>
            <person name="Hori C."/>
            <person name="Igarashi K."/>
            <person name="Jurgens J.A."/>
            <person name="Kallen N."/>
            <person name="Kersten P."/>
            <person name="Kohler A."/>
            <person name="Kuees U."/>
            <person name="Kumar T.K.A."/>
            <person name="Kuo A."/>
            <person name="LaButti K."/>
            <person name="Larrondo L.F."/>
            <person name="Lindquist E."/>
            <person name="Ling A."/>
            <person name="Lombard V."/>
            <person name="Lucas S."/>
            <person name="Lundell T."/>
            <person name="Martin R."/>
            <person name="McLaughlin D.J."/>
            <person name="Morgenstern I."/>
            <person name="Morin E."/>
            <person name="Murat C."/>
            <person name="Nagy L.G."/>
            <person name="Nolan M."/>
            <person name="Ohm R.A."/>
            <person name="Patyshakuliyeva A."/>
            <person name="Rokas A."/>
            <person name="Ruiz-Duenas F.J."/>
            <person name="Sabat G."/>
            <person name="Salamov A."/>
            <person name="Samejima M."/>
            <person name="Schmutz J."/>
            <person name="Slot J.C."/>
            <person name="St John F."/>
            <person name="Stenlid J."/>
            <person name="Sun H."/>
            <person name="Sun S."/>
            <person name="Syed K."/>
            <person name="Tsang A."/>
            <person name="Wiebenga A."/>
            <person name="Young D."/>
            <person name="Pisabarro A."/>
            <person name="Eastwood D.C."/>
            <person name="Martin F."/>
            <person name="Cullen D."/>
            <person name="Grigoriev I.V."/>
            <person name="Hibbett D.S."/>
        </authorList>
    </citation>
    <scope>NUCLEOTIDE SEQUENCE [LARGE SCALE GENOMIC DNA]</scope>
    <source>
        <strain evidence="3">TFB10046</strain>
    </source>
</reference>
<organism evidence="2 3">
    <name type="scientific">Auricularia subglabra (strain TFB-10046 / SS5)</name>
    <name type="common">White-rot fungus</name>
    <name type="synonym">Auricularia delicata (strain TFB10046)</name>
    <dbReference type="NCBI Taxonomy" id="717982"/>
    <lineage>
        <taxon>Eukaryota</taxon>
        <taxon>Fungi</taxon>
        <taxon>Dikarya</taxon>
        <taxon>Basidiomycota</taxon>
        <taxon>Agaricomycotina</taxon>
        <taxon>Agaricomycetes</taxon>
        <taxon>Auriculariales</taxon>
        <taxon>Auriculariaceae</taxon>
        <taxon>Auricularia</taxon>
    </lineage>
</organism>
<dbReference type="EMBL" id="JH687972">
    <property type="protein sequence ID" value="EJD34254.1"/>
    <property type="molecule type" value="Genomic_DNA"/>
</dbReference>
<accession>J0CV29</accession>